<dbReference type="GO" id="GO:0009288">
    <property type="term" value="C:bacterial-type flagellum"/>
    <property type="evidence" value="ECO:0007669"/>
    <property type="project" value="UniProtKB-SubCell"/>
</dbReference>
<reference evidence="6 7" key="1">
    <citation type="journal article" date="2013" name="Int. J. Syst. Evol. Microbiol.">
        <title>Hoeflea suaedae sp. nov., an endophytic bacterium isolated from the root of the halophyte Suaeda maritima.</title>
        <authorList>
            <person name="Chung E.J."/>
            <person name="Park J.A."/>
            <person name="Pramanik P."/>
            <person name="Bibi F."/>
            <person name="Jeon C.O."/>
            <person name="Chung Y.R."/>
        </authorList>
    </citation>
    <scope>NUCLEOTIDE SEQUENCE [LARGE SCALE GENOMIC DNA]</scope>
    <source>
        <strain evidence="6 7">YC6898</strain>
    </source>
</reference>
<evidence type="ECO:0000313" key="6">
    <source>
        <dbReference type="EMBL" id="TDH38281.1"/>
    </source>
</evidence>
<keyword evidence="3" id="KW-0964">Secreted</keyword>
<proteinExistence type="inferred from homology"/>
<comment type="subcellular location">
    <subcellularLocation>
        <location evidence="3">Secreted</location>
    </subcellularLocation>
    <subcellularLocation>
        <location evidence="3">Bacterial flagellum</location>
    </subcellularLocation>
</comment>
<comment type="function">
    <text evidence="3">Flagellin is the subunit protein which polymerizes to form the filaments of bacterial flagella.</text>
</comment>
<keyword evidence="6" id="KW-0966">Cell projection</keyword>
<dbReference type="Pfam" id="PF00700">
    <property type="entry name" value="Flagellin_C"/>
    <property type="match status" value="1"/>
</dbReference>
<dbReference type="GO" id="GO:0005198">
    <property type="term" value="F:structural molecule activity"/>
    <property type="evidence" value="ECO:0007669"/>
    <property type="project" value="UniProtKB-UniRule"/>
</dbReference>
<keyword evidence="6" id="KW-0969">Cilium</keyword>
<dbReference type="Pfam" id="PF00669">
    <property type="entry name" value="Flagellin_N"/>
    <property type="match status" value="1"/>
</dbReference>
<dbReference type="NCBIfam" id="NF004669">
    <property type="entry name" value="PRK06008.1"/>
    <property type="match status" value="1"/>
</dbReference>
<evidence type="ECO:0000259" key="5">
    <source>
        <dbReference type="Pfam" id="PF00700"/>
    </source>
</evidence>
<dbReference type="PANTHER" id="PTHR42792">
    <property type="entry name" value="FLAGELLIN"/>
    <property type="match status" value="1"/>
</dbReference>
<keyword evidence="6" id="KW-0282">Flagellum</keyword>
<evidence type="ECO:0000256" key="3">
    <source>
        <dbReference type="RuleBase" id="RU362073"/>
    </source>
</evidence>
<evidence type="ECO:0000256" key="2">
    <source>
        <dbReference type="ARBA" id="ARBA00023143"/>
    </source>
</evidence>
<evidence type="ECO:0000313" key="7">
    <source>
        <dbReference type="Proteomes" id="UP000295131"/>
    </source>
</evidence>
<dbReference type="InterPro" id="IPR001492">
    <property type="entry name" value="Flagellin"/>
</dbReference>
<dbReference type="GO" id="GO:0005576">
    <property type="term" value="C:extracellular region"/>
    <property type="evidence" value="ECO:0007669"/>
    <property type="project" value="UniProtKB-SubCell"/>
</dbReference>
<dbReference type="AlphaFoldDB" id="A0A4R5PNT0"/>
<dbReference type="InterPro" id="IPR001029">
    <property type="entry name" value="Flagellin_N"/>
</dbReference>
<organism evidence="6 7">
    <name type="scientific">Pseudohoeflea suaedae</name>
    <dbReference type="NCBI Taxonomy" id="877384"/>
    <lineage>
        <taxon>Bacteria</taxon>
        <taxon>Pseudomonadati</taxon>
        <taxon>Pseudomonadota</taxon>
        <taxon>Alphaproteobacteria</taxon>
        <taxon>Hyphomicrobiales</taxon>
        <taxon>Rhizobiaceae</taxon>
        <taxon>Pseudohoeflea</taxon>
    </lineage>
</organism>
<evidence type="ECO:0000259" key="4">
    <source>
        <dbReference type="Pfam" id="PF00669"/>
    </source>
</evidence>
<feature type="domain" description="Flagellin N-terminal" evidence="4">
    <location>
        <begin position="6"/>
        <end position="142"/>
    </location>
</feature>
<dbReference type="PANTHER" id="PTHR42792:SF1">
    <property type="entry name" value="FLAGELLAR HOOK-ASSOCIATED PROTEIN 3"/>
    <property type="match status" value="1"/>
</dbReference>
<dbReference type="Gene3D" id="1.20.1330.10">
    <property type="entry name" value="f41 fragment of flagellin, N-terminal domain"/>
    <property type="match status" value="1"/>
</dbReference>
<comment type="caution">
    <text evidence="6">The sequence shown here is derived from an EMBL/GenBank/DDBJ whole genome shotgun (WGS) entry which is preliminary data.</text>
</comment>
<protein>
    <recommendedName>
        <fullName evidence="3">Flagellin</fullName>
    </recommendedName>
</protein>
<dbReference type="InterPro" id="IPR046358">
    <property type="entry name" value="Flagellin_C"/>
</dbReference>
<dbReference type="EMBL" id="SMSI01000001">
    <property type="protein sequence ID" value="TDH38281.1"/>
    <property type="molecule type" value="Genomic_DNA"/>
</dbReference>
<dbReference type="OrthoDB" id="8004955at2"/>
<keyword evidence="2 3" id="KW-0975">Bacterial flagellum</keyword>
<feature type="domain" description="Flagellin C-terminal" evidence="5">
    <location>
        <begin position="267"/>
        <end position="350"/>
    </location>
</feature>
<gene>
    <name evidence="6" type="ORF">E2A64_03955</name>
</gene>
<comment type="similarity">
    <text evidence="1 3">Belongs to the bacterial flagellin family.</text>
</comment>
<evidence type="ECO:0000256" key="1">
    <source>
        <dbReference type="ARBA" id="ARBA00005709"/>
    </source>
</evidence>
<dbReference type="SUPFAM" id="SSF64518">
    <property type="entry name" value="Phase 1 flagellin"/>
    <property type="match status" value="1"/>
</dbReference>
<accession>A0A4R5PNT0</accession>
<keyword evidence="7" id="KW-1185">Reference proteome</keyword>
<dbReference type="RefSeq" id="WP_133283115.1">
    <property type="nucleotide sequence ID" value="NZ_SMSI01000001.1"/>
</dbReference>
<name>A0A4R5PNT0_9HYPH</name>
<dbReference type="Proteomes" id="UP000295131">
    <property type="component" value="Unassembled WGS sequence"/>
</dbReference>
<sequence length="350" mass="37693">MKTSFVSTLAAQNAMRLTIQRSQVEIQNLQKEVVTGRYADLGEALGASASRSVTLNRDVYRLETIRDSNSLVTQRLTSTQLALTEMSSQAQDLLEAFISVNSSDDANRLAVAKQSITTALSTFTSAANTSSNGEYLLGGINTDTVPLADYQAAGSAAKTTFDNAFVTYFGFTQTDPAASGITVAQMDDFISNTLEPMFDGANWNSDWSSASDINVSSRISRTEVVESNTNANTEGVRAFALAAVIGLELLSAPISDEVRSAVNSRAIQYAGEAVNKIDSVRSKLGISENRVTKANEALEAQIKIYKLHVADLEGVDAYEASTRMKSLLAQVETSYQLTARISQLNLTNFL</sequence>